<dbReference type="InterPro" id="IPR050090">
    <property type="entry name" value="Tyrosine_recombinase_XerCD"/>
</dbReference>
<gene>
    <name evidence="5" type="ORF">CGC55_11050</name>
    <name evidence="6" type="ORF">NCTC11653_02226</name>
</gene>
<evidence type="ECO:0000256" key="2">
    <source>
        <dbReference type="ARBA" id="ARBA00023125"/>
    </source>
</evidence>
<dbReference type="InterPro" id="IPR035386">
    <property type="entry name" value="Arm-DNA-bind_5"/>
</dbReference>
<dbReference type="GO" id="GO:0006310">
    <property type="term" value="P:DNA recombination"/>
    <property type="evidence" value="ECO:0007669"/>
    <property type="project" value="UniProtKB-KW"/>
</dbReference>
<dbReference type="AlphaFoldDB" id="A0AAX2ICU9"/>
<dbReference type="KEGG" id="cspu:CGC55_11050"/>
<dbReference type="GO" id="GO:0015074">
    <property type="term" value="P:DNA integration"/>
    <property type="evidence" value="ECO:0007669"/>
    <property type="project" value="InterPro"/>
</dbReference>
<dbReference type="CDD" id="cd01185">
    <property type="entry name" value="INTN1_C_like"/>
    <property type="match status" value="1"/>
</dbReference>
<name>A0AAX2ICU9_CAPSP</name>
<dbReference type="Gene3D" id="1.10.150.130">
    <property type="match status" value="1"/>
</dbReference>
<dbReference type="Proteomes" id="UP000249902">
    <property type="component" value="Unassembled WGS sequence"/>
</dbReference>
<keyword evidence="2" id="KW-0238">DNA-binding</keyword>
<dbReference type="PROSITE" id="PS51898">
    <property type="entry name" value="TYR_RECOMBINASE"/>
    <property type="match status" value="1"/>
</dbReference>
<protein>
    <submittedName>
        <fullName evidence="5">Integrase</fullName>
    </submittedName>
    <submittedName>
        <fullName evidence="6">Site-specific tyrosine recombinase XerC</fullName>
    </submittedName>
</protein>
<evidence type="ECO:0000313" key="5">
    <source>
        <dbReference type="EMBL" id="ATA84996.1"/>
    </source>
</evidence>
<dbReference type="Pfam" id="PF13102">
    <property type="entry name" value="Phage_int_SAM_5"/>
    <property type="match status" value="1"/>
</dbReference>
<proteinExistence type="inferred from homology"/>
<comment type="similarity">
    <text evidence="1">Belongs to the 'phage' integrase family.</text>
</comment>
<dbReference type="RefSeq" id="WP_002681328.1">
    <property type="nucleotide sequence ID" value="NZ_CAUOVR010000064.1"/>
</dbReference>
<dbReference type="PANTHER" id="PTHR30349">
    <property type="entry name" value="PHAGE INTEGRASE-RELATED"/>
    <property type="match status" value="1"/>
</dbReference>
<dbReference type="Proteomes" id="UP000217301">
    <property type="component" value="Chromosome"/>
</dbReference>
<dbReference type="EMBL" id="UAVP01000009">
    <property type="protein sequence ID" value="SQA76302.1"/>
    <property type="molecule type" value="Genomic_DNA"/>
</dbReference>
<keyword evidence="7" id="KW-1185">Reference proteome</keyword>
<dbReference type="Gene3D" id="1.10.443.10">
    <property type="entry name" value="Intergrase catalytic core"/>
    <property type="match status" value="1"/>
</dbReference>
<sequence length="411" mass="48499">MKQNRKSTFKVLFYLKKNAPKKNGKVAIMCRITIDGKQAQFSTKQEVLPDKWDLKFGRVSGKADEALKINLKLDEVRTRLQSLYDELIKHDNFVTADKLKNTFLGFDVTEETLLSFYKKFLKDFTKMYEKGTRALSTLKSYRLVYNHLRNFISYKYKRKDITFRELTEEFINDFDYYLRINIGIVLTYILPLKKMTSMAVDQELIYKDPFRNFHITMQETDRGYLVREEIEKLIAYEPKNKRIELTRDMFVFSCFTGFAFVDVQQLKKTHIQTFFDGNMWIIKRRQKTNTASNVRLLEVAQNIIKKYEGLTKDDYLFPRICNATCNTHLKTIMADCGSVKHKPISFHWARHTFGTLFVTEGIPLESVSKMMGHKDLRTTQIYAKITNNKISKDVDLIVQKFDQFAQMTQQV</sequence>
<dbReference type="InterPro" id="IPR025269">
    <property type="entry name" value="SAM-like_dom"/>
</dbReference>
<dbReference type="EMBL" id="CP022385">
    <property type="protein sequence ID" value="ATA84996.1"/>
    <property type="molecule type" value="Genomic_DNA"/>
</dbReference>
<evidence type="ECO:0000256" key="1">
    <source>
        <dbReference type="ARBA" id="ARBA00008857"/>
    </source>
</evidence>
<reference evidence="7" key="2">
    <citation type="submission" date="2017-06" db="EMBL/GenBank/DDBJ databases">
        <title>Capnocytophaga spp. assemblies.</title>
        <authorList>
            <person name="Gulvik C.A."/>
        </authorList>
    </citation>
    <scope>NUCLEOTIDE SEQUENCE [LARGE SCALE GENOMIC DNA]</scope>
    <source>
        <strain evidence="7">KC1668</strain>
    </source>
</reference>
<reference evidence="6 8" key="3">
    <citation type="submission" date="2018-06" db="EMBL/GenBank/DDBJ databases">
        <authorList>
            <consortium name="Pathogen Informatics"/>
            <person name="Doyle S."/>
        </authorList>
    </citation>
    <scope>NUCLEOTIDE SEQUENCE [LARGE SCALE GENOMIC DNA]</scope>
    <source>
        <strain evidence="6 8">NCTC11653</strain>
    </source>
</reference>
<dbReference type="PANTHER" id="PTHR30349:SF64">
    <property type="entry name" value="PROPHAGE INTEGRASE INTD-RELATED"/>
    <property type="match status" value="1"/>
</dbReference>
<evidence type="ECO:0000313" key="6">
    <source>
        <dbReference type="EMBL" id="SQA76302.1"/>
    </source>
</evidence>
<dbReference type="SUPFAM" id="SSF56349">
    <property type="entry name" value="DNA breaking-rejoining enzymes"/>
    <property type="match status" value="1"/>
</dbReference>
<dbReference type="Pfam" id="PF00589">
    <property type="entry name" value="Phage_integrase"/>
    <property type="match status" value="1"/>
</dbReference>
<organism evidence="6 8">
    <name type="scientific">Capnocytophaga sputigena</name>
    <dbReference type="NCBI Taxonomy" id="1019"/>
    <lineage>
        <taxon>Bacteria</taxon>
        <taxon>Pseudomonadati</taxon>
        <taxon>Bacteroidota</taxon>
        <taxon>Flavobacteriia</taxon>
        <taxon>Flavobacteriales</taxon>
        <taxon>Flavobacteriaceae</taxon>
        <taxon>Capnocytophaga</taxon>
    </lineage>
</organism>
<dbReference type="PROSITE" id="PS50096">
    <property type="entry name" value="IQ"/>
    <property type="match status" value="1"/>
</dbReference>
<evidence type="ECO:0000256" key="3">
    <source>
        <dbReference type="ARBA" id="ARBA00023172"/>
    </source>
</evidence>
<dbReference type="InterPro" id="IPR013762">
    <property type="entry name" value="Integrase-like_cat_sf"/>
</dbReference>
<evidence type="ECO:0000313" key="7">
    <source>
        <dbReference type="Proteomes" id="UP000217301"/>
    </source>
</evidence>
<dbReference type="InterPro" id="IPR002104">
    <property type="entry name" value="Integrase_catalytic"/>
</dbReference>
<keyword evidence="3" id="KW-0233">DNA recombination</keyword>
<evidence type="ECO:0000259" key="4">
    <source>
        <dbReference type="PROSITE" id="PS51898"/>
    </source>
</evidence>
<dbReference type="InterPro" id="IPR011010">
    <property type="entry name" value="DNA_brk_join_enz"/>
</dbReference>
<reference evidence="5" key="1">
    <citation type="journal article" date="2017" name="Genome Announc.">
        <title>Twelve Complete Reference Genomes of Clinical Isolates in the Capnocytophaga Genus.</title>
        <authorList>
            <person name="Villarma A."/>
            <person name="Gulvik C.A."/>
            <person name="Rowe L.A."/>
            <person name="Sheth M."/>
            <person name="Juieng P."/>
            <person name="Nicholson A.C."/>
            <person name="Loparev V.N."/>
            <person name="McQuiston J.R."/>
        </authorList>
    </citation>
    <scope>NUCLEOTIDE SEQUENCE</scope>
    <source>
        <strain evidence="5">KC1668</strain>
    </source>
</reference>
<evidence type="ECO:0000313" key="8">
    <source>
        <dbReference type="Proteomes" id="UP000249902"/>
    </source>
</evidence>
<dbReference type="Pfam" id="PF17293">
    <property type="entry name" value="Arm-DNA-bind_5"/>
    <property type="match status" value="1"/>
</dbReference>
<feature type="domain" description="Tyr recombinase" evidence="4">
    <location>
        <begin position="220"/>
        <end position="395"/>
    </location>
</feature>
<dbReference type="GO" id="GO:0003677">
    <property type="term" value="F:DNA binding"/>
    <property type="evidence" value="ECO:0007669"/>
    <property type="project" value="UniProtKB-KW"/>
</dbReference>
<accession>A0AAX2ICU9</accession>
<dbReference type="InterPro" id="IPR010998">
    <property type="entry name" value="Integrase_recombinase_N"/>
</dbReference>